<dbReference type="AlphaFoldDB" id="A0A0E9NQ90"/>
<feature type="region of interest" description="Disordered" evidence="2">
    <location>
        <begin position="312"/>
        <end position="394"/>
    </location>
</feature>
<dbReference type="EMBL" id="BACD03000048">
    <property type="protein sequence ID" value="GAO51590.1"/>
    <property type="molecule type" value="Genomic_DNA"/>
</dbReference>
<organism evidence="4 5">
    <name type="scientific">Saitoella complicata (strain BCRC 22490 / CBS 7301 / JCM 7358 / NBRC 10748 / NRRL Y-17804)</name>
    <dbReference type="NCBI Taxonomy" id="698492"/>
    <lineage>
        <taxon>Eukaryota</taxon>
        <taxon>Fungi</taxon>
        <taxon>Dikarya</taxon>
        <taxon>Ascomycota</taxon>
        <taxon>Taphrinomycotina</taxon>
        <taxon>Taphrinomycotina incertae sedis</taxon>
        <taxon>Saitoella</taxon>
    </lineage>
</organism>
<evidence type="ECO:0000256" key="3">
    <source>
        <dbReference type="SAM" id="Phobius"/>
    </source>
</evidence>
<evidence type="ECO:0000313" key="4">
    <source>
        <dbReference type="EMBL" id="GAO51590.1"/>
    </source>
</evidence>
<dbReference type="Proteomes" id="UP000033140">
    <property type="component" value="Unassembled WGS sequence"/>
</dbReference>
<protein>
    <recommendedName>
        <fullName evidence="6">EF-hand domain-containing protein</fullName>
    </recommendedName>
</protein>
<reference evidence="4 5" key="3">
    <citation type="journal article" date="2015" name="Genome Announc.">
        <title>Draft Genome Sequence of the Archiascomycetous Yeast Saitoella complicata.</title>
        <authorList>
            <person name="Yamauchi K."/>
            <person name="Kondo S."/>
            <person name="Hamamoto M."/>
            <person name="Takahashi Y."/>
            <person name="Ogura Y."/>
            <person name="Hayashi T."/>
            <person name="Nishida H."/>
        </authorList>
    </citation>
    <scope>NUCLEOTIDE SEQUENCE [LARGE SCALE GENOMIC DNA]</scope>
    <source>
        <strain evidence="4 5">NRRL Y-17804</strain>
    </source>
</reference>
<feature type="compositionally biased region" description="Basic and acidic residues" evidence="2">
    <location>
        <begin position="312"/>
        <end position="355"/>
    </location>
</feature>
<evidence type="ECO:0000256" key="1">
    <source>
        <dbReference type="ARBA" id="ARBA00006765"/>
    </source>
</evidence>
<dbReference type="GO" id="GO:0005509">
    <property type="term" value="F:calcium ion binding"/>
    <property type="evidence" value="ECO:0007669"/>
    <property type="project" value="TreeGrafter"/>
</dbReference>
<keyword evidence="5" id="KW-1185">Reference proteome</keyword>
<evidence type="ECO:0000313" key="5">
    <source>
        <dbReference type="Proteomes" id="UP000033140"/>
    </source>
</evidence>
<reference evidence="4 5" key="1">
    <citation type="journal article" date="2011" name="J. Gen. Appl. Microbiol.">
        <title>Draft genome sequencing of the enigmatic yeast Saitoella complicata.</title>
        <authorList>
            <person name="Nishida H."/>
            <person name="Hamamoto M."/>
            <person name="Sugiyama J."/>
        </authorList>
    </citation>
    <scope>NUCLEOTIDE SEQUENCE [LARGE SCALE GENOMIC DNA]</scope>
    <source>
        <strain evidence="4 5">NRRL Y-17804</strain>
    </source>
</reference>
<keyword evidence="3" id="KW-0812">Transmembrane</keyword>
<comment type="similarity">
    <text evidence="1">Belongs to the caleosin family.</text>
</comment>
<dbReference type="Pfam" id="PF05042">
    <property type="entry name" value="Caleosin"/>
    <property type="match status" value="1"/>
</dbReference>
<name>A0A0E9NQ90_SAICN</name>
<reference evidence="4 5" key="2">
    <citation type="journal article" date="2014" name="J. Gen. Appl. Microbiol.">
        <title>The early diverging ascomycetous budding yeast Saitoella complicata has three histone deacetylases belonging to the Clr6, Hos2, and Rpd3 lineages.</title>
        <authorList>
            <person name="Nishida H."/>
            <person name="Matsumoto T."/>
            <person name="Kondo S."/>
            <person name="Hamamoto M."/>
            <person name="Yoshikawa H."/>
        </authorList>
    </citation>
    <scope>NUCLEOTIDE SEQUENCE [LARGE SCALE GENOMIC DNA]</scope>
    <source>
        <strain evidence="4 5">NRRL Y-17804</strain>
    </source>
</reference>
<dbReference type="GO" id="GO:0004497">
    <property type="term" value="F:monooxygenase activity"/>
    <property type="evidence" value="ECO:0007669"/>
    <property type="project" value="TreeGrafter"/>
</dbReference>
<proteinExistence type="inferred from homology"/>
<keyword evidence="3" id="KW-0472">Membrane</keyword>
<dbReference type="PANTHER" id="PTHR31495">
    <property type="entry name" value="PEROXYGENASE 3-RELATED"/>
    <property type="match status" value="1"/>
</dbReference>
<dbReference type="InterPro" id="IPR007736">
    <property type="entry name" value="Caleosin-related"/>
</dbReference>
<accession>A0A0E9NQ90</accession>
<feature type="region of interest" description="Disordered" evidence="2">
    <location>
        <begin position="410"/>
        <end position="459"/>
    </location>
</feature>
<evidence type="ECO:0008006" key="6">
    <source>
        <dbReference type="Google" id="ProtNLM"/>
    </source>
</evidence>
<comment type="caution">
    <text evidence="4">The sequence shown here is derived from an EMBL/GenBank/DDBJ whole genome shotgun (WGS) entry which is preliminary data.</text>
</comment>
<dbReference type="PANTHER" id="PTHR31495:SF0">
    <property type="entry name" value="BINDING PROTEIN CALEOSIN, PUTATIVE (AFU_ORTHOLOGUE AFUA_5G13750)-RELATED"/>
    <property type="match status" value="1"/>
</dbReference>
<feature type="transmembrane region" description="Helical" evidence="3">
    <location>
        <begin position="101"/>
        <end position="121"/>
    </location>
</feature>
<sequence length="478" mass="52999">MSFTTGDQPKVIAHHAPITASRQPALIPPSSLPYPGTARAHKASTPSAPNGTEKFNYHISQHRPRRDVSEMSVMQLHCAFWDPDNDGIVNPWDTFIGFRALGYNLLLCVIAVVIIHSGFSYPTRLHHSYIPDPLFRVYLDGIHKAKHGSDTNTYDPEGRFRPQQFEDIFAKYANPATPTKLSIREVFSMLKGQRVVLDPFGWGAAIFEWYATIVLIARDGYIEKEDLRRIYDGTLFYTIAGQNRTQEPWKKGFYVSDIFNPRQMRGVWGAWKRVVPGGHQIPLKEERAIQEGRMGPGGDRVWEDLAASKQAKAGEKVLEESKPVREGESERNKDEKAVKEGDKILASSHETRAGDADSGIASTTTIEERGKERGTASADPVTAASPAWGDATTRNEEVVKGIREMNAVAYNAPNSNRKSSKKEEDVEGDTKGIETVKEIKEREGTGDENKGGKGGEKTFAEMARERVGAEEGRGLGGM</sequence>
<feature type="compositionally biased region" description="Basic and acidic residues" evidence="2">
    <location>
        <begin position="421"/>
        <end position="459"/>
    </location>
</feature>
<dbReference type="STRING" id="698492.A0A0E9NQ90"/>
<gene>
    <name evidence="4" type="ORF">G7K_5689-t1</name>
</gene>
<keyword evidence="3" id="KW-1133">Transmembrane helix</keyword>
<evidence type="ECO:0000256" key="2">
    <source>
        <dbReference type="SAM" id="MobiDB-lite"/>
    </source>
</evidence>